<dbReference type="InterPro" id="IPR035994">
    <property type="entry name" value="Nucleoside_phosphorylase_sf"/>
</dbReference>
<feature type="domain" description="Nucleoside phosphorylase" evidence="6">
    <location>
        <begin position="2"/>
        <end position="224"/>
    </location>
</feature>
<dbReference type="GO" id="GO:0008782">
    <property type="term" value="F:adenosylhomocysteine nucleosidase activity"/>
    <property type="evidence" value="ECO:0007669"/>
    <property type="project" value="UniProtKB-EC"/>
</dbReference>
<dbReference type="SUPFAM" id="SSF53167">
    <property type="entry name" value="Purine and uridine phosphorylases"/>
    <property type="match status" value="1"/>
</dbReference>
<keyword evidence="3" id="KW-0028">Amino-acid biosynthesis</keyword>
<keyword evidence="7" id="KW-0326">Glycosidase</keyword>
<dbReference type="PANTHER" id="PTHR46832">
    <property type="entry name" value="5'-METHYLTHIOADENOSINE/S-ADENOSYLHOMOCYSTEINE NUCLEOSIDASE"/>
    <property type="match status" value="1"/>
</dbReference>
<dbReference type="CDD" id="cd09008">
    <property type="entry name" value="MTAN"/>
    <property type="match status" value="1"/>
</dbReference>
<dbReference type="Gene3D" id="3.40.50.1580">
    <property type="entry name" value="Nucleoside phosphorylase domain"/>
    <property type="match status" value="1"/>
</dbReference>
<evidence type="ECO:0000313" key="8">
    <source>
        <dbReference type="Proteomes" id="UP000831947"/>
    </source>
</evidence>
<keyword evidence="5" id="KW-0486">Methionine biosynthesis</keyword>
<dbReference type="PANTHER" id="PTHR46832:SF1">
    <property type="entry name" value="5'-METHYLTHIOADENOSINE_S-ADENOSYLHOMOCYSTEINE NUCLEOSIDASE"/>
    <property type="match status" value="1"/>
</dbReference>
<dbReference type="EMBL" id="CP093365">
    <property type="protein sequence ID" value="UQS83778.1"/>
    <property type="molecule type" value="Genomic_DNA"/>
</dbReference>
<proteinExistence type="predicted"/>
<dbReference type="InterPro" id="IPR000845">
    <property type="entry name" value="Nucleoside_phosphorylase_d"/>
</dbReference>
<sequence>MKIAVIVPMQEEIGLLKNSLNNLSEENIAGVQISVGCYGNHQLVVAQSGIGKVQAAMVTTILCNNYQPDIIINTGSAAGIGADLKVGDVVVSSQVAYHDVDVTPSGYQKGQVPDQPLYFESSANLVKKIVTAGKDMGQNSHVGLIVSGDQFINSKAQIAQILHDFPAAITCEMEGAAVGQVATQFKVPFVVIRAMSDVGDEEANVSFDEFVQDAGIRSVQMLLNFMDNN</sequence>
<dbReference type="NCBIfam" id="TIGR01704">
    <property type="entry name" value="MTA_SAH-Nsdase"/>
    <property type="match status" value="1"/>
</dbReference>
<dbReference type="InterPro" id="IPR010049">
    <property type="entry name" value="MTA_SAH_Nsdase"/>
</dbReference>
<dbReference type="Proteomes" id="UP000831947">
    <property type="component" value="Chromosome"/>
</dbReference>
<evidence type="ECO:0000256" key="5">
    <source>
        <dbReference type="ARBA" id="ARBA00023167"/>
    </source>
</evidence>
<dbReference type="EC" id="3.2.2.9" evidence="2"/>
<evidence type="ECO:0000313" key="7">
    <source>
        <dbReference type="EMBL" id="UQS83778.1"/>
    </source>
</evidence>
<keyword evidence="4 7" id="KW-0378">Hydrolase</keyword>
<keyword evidence="8" id="KW-1185">Reference proteome</keyword>
<evidence type="ECO:0000256" key="1">
    <source>
        <dbReference type="ARBA" id="ARBA00004945"/>
    </source>
</evidence>
<reference evidence="7 8" key="1">
    <citation type="journal article" date="2022" name="Int. J. Syst. Evol. Microbiol.">
        <title>Apilactobacillus apisilvae sp. nov., Nicolia spurrieriana gen. nov. sp. nov., Bombilactobacillus folatiphilus sp. nov. and Bombilactobacillus thymidiniphilus sp. nov., four new lactic acid bacterial isolates from stingless bees Tetragonula carbonaria and Austroplebeia australis.</title>
        <authorList>
            <person name="Oliphant S.A."/>
            <person name="Watson-Haigh N.S."/>
            <person name="Sumby K.M."/>
            <person name="Gardner J."/>
            <person name="Groom S."/>
            <person name="Jiranek V."/>
        </authorList>
    </citation>
    <scope>NUCLEOTIDE SEQUENCE [LARGE SCALE GENOMIC DNA]</scope>
    <source>
        <strain evidence="7 8">SG4_A1</strain>
    </source>
</reference>
<protein>
    <recommendedName>
        <fullName evidence="2">adenosylhomocysteine nucleosidase</fullName>
        <ecNumber evidence="2">3.2.2.9</ecNumber>
    </recommendedName>
</protein>
<dbReference type="Pfam" id="PF01048">
    <property type="entry name" value="PNP_UDP_1"/>
    <property type="match status" value="1"/>
</dbReference>
<name>A0ABY4PDC3_9LACO</name>
<accession>A0ABY4PDC3</accession>
<evidence type="ECO:0000256" key="3">
    <source>
        <dbReference type="ARBA" id="ARBA00022605"/>
    </source>
</evidence>
<dbReference type="RefSeq" id="WP_249512963.1">
    <property type="nucleotide sequence ID" value="NZ_CP093365.1"/>
</dbReference>
<evidence type="ECO:0000256" key="4">
    <source>
        <dbReference type="ARBA" id="ARBA00022801"/>
    </source>
</evidence>
<comment type="pathway">
    <text evidence="1">Amino-acid biosynthesis; L-methionine biosynthesis via salvage pathway; S-methyl-5-thio-alpha-D-ribose 1-phosphate from S-methyl-5'-thioadenosine (hydrolase route): step 1/2.</text>
</comment>
<evidence type="ECO:0000259" key="6">
    <source>
        <dbReference type="Pfam" id="PF01048"/>
    </source>
</evidence>
<evidence type="ECO:0000256" key="2">
    <source>
        <dbReference type="ARBA" id="ARBA00011974"/>
    </source>
</evidence>
<gene>
    <name evidence="7" type="ORF">MOO47_00820</name>
</gene>
<organism evidence="7 8">
    <name type="scientific">Bombilactobacillus thymidiniphilus</name>
    <dbReference type="NCBI Taxonomy" id="2923363"/>
    <lineage>
        <taxon>Bacteria</taxon>
        <taxon>Bacillati</taxon>
        <taxon>Bacillota</taxon>
        <taxon>Bacilli</taxon>
        <taxon>Lactobacillales</taxon>
        <taxon>Lactobacillaceae</taxon>
        <taxon>Bombilactobacillus</taxon>
    </lineage>
</organism>
<dbReference type="NCBIfam" id="NF004079">
    <property type="entry name" value="PRK05584.1"/>
    <property type="match status" value="1"/>
</dbReference>